<feature type="transmembrane region" description="Helical" evidence="1">
    <location>
        <begin position="15"/>
        <end position="33"/>
    </location>
</feature>
<feature type="non-terminal residue" evidence="2">
    <location>
        <position position="1"/>
    </location>
</feature>
<name>X1JWV8_9ZZZZ</name>
<reference evidence="2" key="1">
    <citation type="journal article" date="2014" name="Front. Microbiol.">
        <title>High frequency of phylogenetically diverse reductive dehalogenase-homologous genes in deep subseafloor sedimentary metagenomes.</title>
        <authorList>
            <person name="Kawai M."/>
            <person name="Futagami T."/>
            <person name="Toyoda A."/>
            <person name="Takaki Y."/>
            <person name="Nishi S."/>
            <person name="Hori S."/>
            <person name="Arai W."/>
            <person name="Tsubouchi T."/>
            <person name="Morono Y."/>
            <person name="Uchiyama I."/>
            <person name="Ito T."/>
            <person name="Fujiyama A."/>
            <person name="Inagaki F."/>
            <person name="Takami H."/>
        </authorList>
    </citation>
    <scope>NUCLEOTIDE SEQUENCE</scope>
    <source>
        <strain evidence="2">Expedition CK06-06</strain>
    </source>
</reference>
<keyword evidence="1" id="KW-1133">Transmembrane helix</keyword>
<comment type="caution">
    <text evidence="2">The sequence shown here is derived from an EMBL/GenBank/DDBJ whole genome shotgun (WGS) entry which is preliminary data.</text>
</comment>
<sequence>VEPPIGEEISWLKKYGPWLLGGTAVLFSIIALSKK</sequence>
<dbReference type="AlphaFoldDB" id="X1JWV8"/>
<accession>X1JWV8</accession>
<evidence type="ECO:0000256" key="1">
    <source>
        <dbReference type="SAM" id="Phobius"/>
    </source>
</evidence>
<organism evidence="2">
    <name type="scientific">marine sediment metagenome</name>
    <dbReference type="NCBI Taxonomy" id="412755"/>
    <lineage>
        <taxon>unclassified sequences</taxon>
        <taxon>metagenomes</taxon>
        <taxon>ecological metagenomes</taxon>
    </lineage>
</organism>
<evidence type="ECO:0000313" key="2">
    <source>
        <dbReference type="EMBL" id="GAH85880.1"/>
    </source>
</evidence>
<dbReference type="EMBL" id="BARU01041198">
    <property type="protein sequence ID" value="GAH85880.1"/>
    <property type="molecule type" value="Genomic_DNA"/>
</dbReference>
<keyword evidence="1" id="KW-0812">Transmembrane</keyword>
<protein>
    <submittedName>
        <fullName evidence="2">Uncharacterized protein</fullName>
    </submittedName>
</protein>
<keyword evidence="1" id="KW-0472">Membrane</keyword>
<gene>
    <name evidence="2" type="ORF">S03H2_63558</name>
</gene>
<proteinExistence type="predicted"/>